<dbReference type="GO" id="GO:0004519">
    <property type="term" value="F:endonuclease activity"/>
    <property type="evidence" value="ECO:0007669"/>
    <property type="project" value="UniProtKB-KW"/>
</dbReference>
<dbReference type="AlphaFoldDB" id="A0A5J5BSK5"/>
<evidence type="ECO:0000256" key="5">
    <source>
        <dbReference type="ARBA" id="ARBA00022801"/>
    </source>
</evidence>
<evidence type="ECO:0000256" key="6">
    <source>
        <dbReference type="ARBA" id="ARBA00022918"/>
    </source>
</evidence>
<evidence type="ECO:0000256" key="1">
    <source>
        <dbReference type="ARBA" id="ARBA00022679"/>
    </source>
</evidence>
<evidence type="ECO:0000259" key="7">
    <source>
        <dbReference type="Pfam" id="PF17917"/>
    </source>
</evidence>
<dbReference type="GO" id="GO:0016787">
    <property type="term" value="F:hydrolase activity"/>
    <property type="evidence" value="ECO:0007669"/>
    <property type="project" value="UniProtKB-KW"/>
</dbReference>
<evidence type="ECO:0000313" key="9">
    <source>
        <dbReference type="EMBL" id="KAA8544712.1"/>
    </source>
</evidence>
<feature type="domain" description="Integrase zinc-binding" evidence="8">
    <location>
        <begin position="194"/>
        <end position="251"/>
    </location>
</feature>
<evidence type="ECO:0000313" key="10">
    <source>
        <dbReference type="Proteomes" id="UP000325577"/>
    </source>
</evidence>
<feature type="domain" description="Reverse transcriptase RNase H-like" evidence="7">
    <location>
        <begin position="11"/>
        <end position="110"/>
    </location>
</feature>
<evidence type="ECO:0008006" key="11">
    <source>
        <dbReference type="Google" id="ProtNLM"/>
    </source>
</evidence>
<dbReference type="OrthoDB" id="1744105at2759"/>
<dbReference type="Pfam" id="PF17921">
    <property type="entry name" value="Integrase_H2C2"/>
    <property type="match status" value="1"/>
</dbReference>
<dbReference type="Pfam" id="PF17917">
    <property type="entry name" value="RT_RNaseH"/>
    <property type="match status" value="1"/>
</dbReference>
<evidence type="ECO:0000256" key="4">
    <source>
        <dbReference type="ARBA" id="ARBA00022759"/>
    </source>
</evidence>
<dbReference type="InterPro" id="IPR041373">
    <property type="entry name" value="RT_RNaseH"/>
</dbReference>
<dbReference type="Gene3D" id="3.30.420.10">
    <property type="entry name" value="Ribonuclease H-like superfamily/Ribonuclease H"/>
    <property type="match status" value="1"/>
</dbReference>
<keyword evidence="5" id="KW-0378">Hydrolase</keyword>
<accession>A0A5J5BSK5</accession>
<dbReference type="SUPFAM" id="SSF53098">
    <property type="entry name" value="Ribonuclease H-like"/>
    <property type="match status" value="1"/>
</dbReference>
<protein>
    <recommendedName>
        <fullName evidence="11">Integrase zinc-binding domain-containing protein</fullName>
    </recommendedName>
</protein>
<organism evidence="9 10">
    <name type="scientific">Nyssa sinensis</name>
    <dbReference type="NCBI Taxonomy" id="561372"/>
    <lineage>
        <taxon>Eukaryota</taxon>
        <taxon>Viridiplantae</taxon>
        <taxon>Streptophyta</taxon>
        <taxon>Embryophyta</taxon>
        <taxon>Tracheophyta</taxon>
        <taxon>Spermatophyta</taxon>
        <taxon>Magnoliopsida</taxon>
        <taxon>eudicotyledons</taxon>
        <taxon>Gunneridae</taxon>
        <taxon>Pentapetalae</taxon>
        <taxon>asterids</taxon>
        <taxon>Cornales</taxon>
        <taxon>Nyssaceae</taxon>
        <taxon>Nyssa</taxon>
    </lineage>
</organism>
<dbReference type="InterPro" id="IPR036397">
    <property type="entry name" value="RNaseH_sf"/>
</dbReference>
<keyword evidence="3" id="KW-0540">Nuclease</keyword>
<keyword evidence="10" id="KW-1185">Reference proteome</keyword>
<dbReference type="PANTHER" id="PTHR37984">
    <property type="entry name" value="PROTEIN CBG26694"/>
    <property type="match status" value="1"/>
</dbReference>
<keyword evidence="1" id="KW-0808">Transferase</keyword>
<keyword evidence="6" id="KW-0695">RNA-directed DNA polymerase</keyword>
<reference evidence="9 10" key="1">
    <citation type="submission" date="2019-09" db="EMBL/GenBank/DDBJ databases">
        <title>A chromosome-level genome assembly of the Chinese tupelo Nyssa sinensis.</title>
        <authorList>
            <person name="Yang X."/>
            <person name="Kang M."/>
            <person name="Yang Y."/>
            <person name="Xiong H."/>
            <person name="Wang M."/>
            <person name="Zhang Z."/>
            <person name="Wang Z."/>
            <person name="Wu H."/>
            <person name="Ma T."/>
            <person name="Liu J."/>
            <person name="Xi Z."/>
        </authorList>
    </citation>
    <scope>NUCLEOTIDE SEQUENCE [LARGE SCALE GENOMIC DNA]</scope>
    <source>
        <strain evidence="9">J267</strain>
        <tissue evidence="9">Leaf</tissue>
    </source>
</reference>
<dbReference type="SUPFAM" id="SSF56672">
    <property type="entry name" value="DNA/RNA polymerases"/>
    <property type="match status" value="1"/>
</dbReference>
<dbReference type="Proteomes" id="UP000325577">
    <property type="component" value="Linkage Group LG10"/>
</dbReference>
<evidence type="ECO:0000256" key="3">
    <source>
        <dbReference type="ARBA" id="ARBA00022722"/>
    </source>
</evidence>
<dbReference type="GO" id="GO:0003964">
    <property type="term" value="F:RNA-directed DNA polymerase activity"/>
    <property type="evidence" value="ECO:0007669"/>
    <property type="project" value="UniProtKB-KW"/>
</dbReference>
<evidence type="ECO:0000256" key="2">
    <source>
        <dbReference type="ARBA" id="ARBA00022695"/>
    </source>
</evidence>
<dbReference type="GO" id="GO:0003676">
    <property type="term" value="F:nucleic acid binding"/>
    <property type="evidence" value="ECO:0007669"/>
    <property type="project" value="InterPro"/>
</dbReference>
<dbReference type="InterPro" id="IPR012337">
    <property type="entry name" value="RNaseH-like_sf"/>
</dbReference>
<sequence length="430" mass="50053">MTTTPVLAMPNFQEAFIIETDTSGDGIGAFLTQGGRPIAYMSCALGITKKSWSVYAKEMLAILEAFRLWRPYILGSKFYILTDQRSLKHLLEQRIATPERQKWVAKLLGYDYEIQYRPGRENSAADALSWKADSPILHHLSCPQVALWDDIKKAMQTDNVLLSKKASATTNPVGPYTWRHGLLFFQGRVVVPNDPELRTRILHEMHDTKIAGHSGVLRTFKRLQQQFYWPHMHRSVQQYVRACPVCQRVKTETLSPIGLLQPLPIPCQVWEDITIDFVDGLPRSQVVNRCLKQYLRCFVHQWPRKWFNYLPWVEYWYDTTYHISTGMTPFQALYGRTPPTMPSYMAGVSPVHEIDLQLVDRDALLKLLKGNLASSINRMKQMADKKRREREFQVGDWILLKLHPYRQQTVFPRAYQKLSNRYYGPYQILE</sequence>
<dbReference type="CDD" id="cd09274">
    <property type="entry name" value="RNase_HI_RT_Ty3"/>
    <property type="match status" value="1"/>
</dbReference>
<dbReference type="Gene3D" id="1.10.340.70">
    <property type="match status" value="1"/>
</dbReference>
<name>A0A5J5BSK5_9ASTE</name>
<dbReference type="EMBL" id="CM018033">
    <property type="protein sequence ID" value="KAA8544712.1"/>
    <property type="molecule type" value="Genomic_DNA"/>
</dbReference>
<dbReference type="FunFam" id="1.10.340.70:FF:000001">
    <property type="entry name" value="Retrovirus-related Pol polyprotein from transposon gypsy-like Protein"/>
    <property type="match status" value="1"/>
</dbReference>
<keyword evidence="2" id="KW-0548">Nucleotidyltransferase</keyword>
<gene>
    <name evidence="9" type="ORF">F0562_019441</name>
</gene>
<dbReference type="InterPro" id="IPR041588">
    <property type="entry name" value="Integrase_H2C2"/>
</dbReference>
<dbReference type="InterPro" id="IPR050951">
    <property type="entry name" value="Retrovirus_Pol_polyprotein"/>
</dbReference>
<dbReference type="InterPro" id="IPR043502">
    <property type="entry name" value="DNA/RNA_pol_sf"/>
</dbReference>
<evidence type="ECO:0000259" key="8">
    <source>
        <dbReference type="Pfam" id="PF17921"/>
    </source>
</evidence>
<proteinExistence type="predicted"/>
<dbReference type="PANTHER" id="PTHR37984:SF5">
    <property type="entry name" value="PROTEIN NYNRIN-LIKE"/>
    <property type="match status" value="1"/>
</dbReference>
<keyword evidence="4" id="KW-0255">Endonuclease</keyword>